<keyword evidence="5 11" id="KW-0223">Dioxygenase</keyword>
<proteinExistence type="predicted"/>
<reference evidence="11 12" key="1">
    <citation type="submission" date="2019-07" db="EMBL/GenBank/DDBJ databases">
        <authorList>
            <person name="Yang M."/>
            <person name="Zhao D."/>
            <person name="Xiang H."/>
        </authorList>
    </citation>
    <scope>NUCLEOTIDE SEQUENCE [LARGE SCALE GENOMIC DNA]</scope>
    <source>
        <strain evidence="11 12">IM1326</strain>
    </source>
</reference>
<evidence type="ECO:0000256" key="5">
    <source>
        <dbReference type="ARBA" id="ARBA00022964"/>
    </source>
</evidence>
<dbReference type="GO" id="GO:0006307">
    <property type="term" value="P:DNA alkylation repair"/>
    <property type="evidence" value="ECO:0007669"/>
    <property type="project" value="TreeGrafter"/>
</dbReference>
<comment type="caution">
    <text evidence="11">The sequence shown here is derived from an EMBL/GenBank/DDBJ whole genome shotgun (WGS) entry which is preliminary data.</text>
</comment>
<name>A0A552X2M4_9GAMM</name>
<evidence type="ECO:0000313" key="12">
    <source>
        <dbReference type="Proteomes" id="UP000320359"/>
    </source>
</evidence>
<feature type="binding site" evidence="9">
    <location>
        <position position="175"/>
    </location>
    <ligand>
        <name>2-oxoglutarate</name>
        <dbReference type="ChEBI" id="CHEBI:16810"/>
    </ligand>
</feature>
<sequence length="197" mass="22995">MLERLIKHQLTVPDSTIYYLPNWCDTTTADRFFERLKHELPWEQGEVKLFGKSHRIPRLQSWHGDPGVRYTYSNVELQAQGWSPALLELREKLLALDLTPNAVLANYYRDGMDSMGWHRDNEKELGARPVIASVSLGAERDFILRHRATQQREVLRLAHGSLLIMAGDTQHYWEHALPKRARVSRPRINLTFRTIRS</sequence>
<evidence type="ECO:0000256" key="9">
    <source>
        <dbReference type="PIRSR" id="PIRSR632852-1"/>
    </source>
</evidence>
<dbReference type="EMBL" id="VJWL01000001">
    <property type="protein sequence ID" value="TRW49300.1"/>
    <property type="molecule type" value="Genomic_DNA"/>
</dbReference>
<keyword evidence="12" id="KW-1185">Reference proteome</keyword>
<evidence type="ECO:0000256" key="7">
    <source>
        <dbReference type="ARBA" id="ARBA00023004"/>
    </source>
</evidence>
<evidence type="ECO:0000256" key="1">
    <source>
        <dbReference type="ARBA" id="ARBA00001954"/>
    </source>
</evidence>
<dbReference type="GO" id="GO:0035516">
    <property type="term" value="F:broad specificity oxidative DNA demethylase activity"/>
    <property type="evidence" value="ECO:0007669"/>
    <property type="project" value="TreeGrafter"/>
</dbReference>
<dbReference type="OrthoDB" id="190276at2"/>
<comment type="cofactor">
    <cofactor evidence="1">
        <name>Fe(2+)</name>
        <dbReference type="ChEBI" id="CHEBI:29033"/>
    </cofactor>
</comment>
<evidence type="ECO:0000259" key="10">
    <source>
        <dbReference type="PROSITE" id="PS51471"/>
    </source>
</evidence>
<dbReference type="GO" id="GO:0008198">
    <property type="term" value="F:ferrous iron binding"/>
    <property type="evidence" value="ECO:0007669"/>
    <property type="project" value="TreeGrafter"/>
</dbReference>
<feature type="binding site" evidence="9">
    <location>
        <position position="108"/>
    </location>
    <ligand>
        <name>2-oxoglutarate</name>
        <dbReference type="ChEBI" id="CHEBI:16810"/>
    </ligand>
</feature>
<dbReference type="Gene3D" id="2.60.120.590">
    <property type="entry name" value="Alpha-ketoglutarate-dependent dioxygenase AlkB-like"/>
    <property type="match status" value="1"/>
</dbReference>
<dbReference type="Pfam" id="PF13532">
    <property type="entry name" value="2OG-FeII_Oxy_2"/>
    <property type="match status" value="1"/>
</dbReference>
<feature type="binding site" evidence="9">
    <location>
        <begin position="50"/>
        <end position="52"/>
    </location>
    <ligand>
        <name>substrate</name>
    </ligand>
</feature>
<keyword evidence="2" id="KW-0479">Metal-binding</keyword>
<evidence type="ECO:0000313" key="11">
    <source>
        <dbReference type="EMBL" id="TRW49300.1"/>
    </source>
</evidence>
<feature type="binding site" evidence="9">
    <location>
        <position position="106"/>
    </location>
    <ligand>
        <name>2-oxoglutarate</name>
        <dbReference type="ChEBI" id="CHEBI:16810"/>
    </ligand>
</feature>
<protein>
    <submittedName>
        <fullName evidence="11">Alpha-ketoglutarate-dependent dioxygenase AlkB</fullName>
    </submittedName>
</protein>
<feature type="domain" description="Fe2OG dioxygenase" evidence="10">
    <location>
        <begin position="99"/>
        <end position="196"/>
    </location>
</feature>
<dbReference type="InterPro" id="IPR032852">
    <property type="entry name" value="ALKBH2"/>
</dbReference>
<feature type="binding site" evidence="9">
    <location>
        <position position="191"/>
    </location>
    <ligand>
        <name>2-oxoglutarate</name>
        <dbReference type="ChEBI" id="CHEBI:16810"/>
    </ligand>
</feature>
<feature type="binding site" evidence="9">
    <location>
        <position position="187"/>
    </location>
    <ligand>
        <name>2-oxoglutarate</name>
        <dbReference type="ChEBI" id="CHEBI:16810"/>
    </ligand>
</feature>
<evidence type="ECO:0000256" key="3">
    <source>
        <dbReference type="ARBA" id="ARBA00022763"/>
    </source>
</evidence>
<keyword evidence="7" id="KW-0408">Iron</keyword>
<evidence type="ECO:0000256" key="6">
    <source>
        <dbReference type="ARBA" id="ARBA00023002"/>
    </source>
</evidence>
<dbReference type="FunFam" id="2.60.120.590:FF:000004">
    <property type="entry name" value="DNA oxidative demethylase ALKBH2"/>
    <property type="match status" value="1"/>
</dbReference>
<dbReference type="GO" id="GO:0051747">
    <property type="term" value="F:cytosine C-5 DNA demethylase activity"/>
    <property type="evidence" value="ECO:0007669"/>
    <property type="project" value="TreeGrafter"/>
</dbReference>
<dbReference type="InterPro" id="IPR005123">
    <property type="entry name" value="Oxoglu/Fe-dep_dioxygenase_dom"/>
</dbReference>
<keyword evidence="4" id="KW-0460">Magnesium</keyword>
<feature type="binding site" evidence="9">
    <location>
        <position position="193"/>
    </location>
    <ligand>
        <name>2-oxoglutarate</name>
        <dbReference type="ChEBI" id="CHEBI:16810"/>
    </ligand>
</feature>
<dbReference type="AlphaFoldDB" id="A0A552X2M4"/>
<feature type="binding site" evidence="9">
    <location>
        <begin position="70"/>
        <end position="72"/>
    </location>
    <ligand>
        <name>substrate</name>
    </ligand>
</feature>
<dbReference type="PROSITE" id="PS51471">
    <property type="entry name" value="FE2OG_OXY"/>
    <property type="match status" value="1"/>
</dbReference>
<keyword evidence="3" id="KW-0227">DNA damage</keyword>
<gene>
    <name evidence="11" type="ORF">FM042_00020</name>
</gene>
<dbReference type="PANTHER" id="PTHR31573:SF1">
    <property type="entry name" value="DNA OXIDATIVE DEMETHYLASE ALKBH2"/>
    <property type="match status" value="1"/>
</dbReference>
<dbReference type="RefSeq" id="WP_143233722.1">
    <property type="nucleotide sequence ID" value="NZ_VJWL01000001.1"/>
</dbReference>
<accession>A0A552X2M4</accession>
<organism evidence="11 12">
    <name type="scientific">Aliidiomarina halalkaliphila</name>
    <dbReference type="NCBI Taxonomy" id="2593535"/>
    <lineage>
        <taxon>Bacteria</taxon>
        <taxon>Pseudomonadati</taxon>
        <taxon>Pseudomonadota</taxon>
        <taxon>Gammaproteobacteria</taxon>
        <taxon>Alteromonadales</taxon>
        <taxon>Idiomarinaceae</taxon>
        <taxon>Aliidiomarina</taxon>
    </lineage>
</organism>
<dbReference type="SUPFAM" id="SSF51197">
    <property type="entry name" value="Clavaminate synthase-like"/>
    <property type="match status" value="1"/>
</dbReference>
<evidence type="ECO:0000256" key="2">
    <source>
        <dbReference type="ARBA" id="ARBA00022723"/>
    </source>
</evidence>
<keyword evidence="6" id="KW-0560">Oxidoreductase</keyword>
<evidence type="ECO:0000256" key="8">
    <source>
        <dbReference type="ARBA" id="ARBA00023204"/>
    </source>
</evidence>
<dbReference type="PANTHER" id="PTHR31573">
    <property type="entry name" value="ALPHA-KETOGLUTARATE-DEPENDENT DIOXYGENASE ALKB HOMOLOG 2"/>
    <property type="match status" value="1"/>
</dbReference>
<evidence type="ECO:0000256" key="4">
    <source>
        <dbReference type="ARBA" id="ARBA00022842"/>
    </source>
</evidence>
<dbReference type="InterPro" id="IPR037151">
    <property type="entry name" value="AlkB-like_sf"/>
</dbReference>
<feature type="binding site" evidence="9">
    <location>
        <position position="118"/>
    </location>
    <ligand>
        <name>2-oxoglutarate</name>
        <dbReference type="ChEBI" id="CHEBI:16810"/>
    </ligand>
</feature>
<dbReference type="InterPro" id="IPR027450">
    <property type="entry name" value="AlkB-like"/>
</dbReference>
<dbReference type="Proteomes" id="UP000320359">
    <property type="component" value="Unassembled WGS sequence"/>
</dbReference>
<keyword evidence="8" id="KW-0234">DNA repair</keyword>